<dbReference type="SMART" id="SM01109">
    <property type="entry name" value="CUT"/>
    <property type="match status" value="3"/>
</dbReference>
<keyword evidence="6 22" id="KW-0812">Transmembrane</keyword>
<dbReference type="Pfam" id="PF25398">
    <property type="entry name" value="CUX1_N"/>
    <property type="match status" value="1"/>
</dbReference>
<comment type="similarity">
    <text evidence="4 19">Belongs to the CUT homeobox family.</text>
</comment>
<feature type="compositionally biased region" description="Low complexity" evidence="21">
    <location>
        <begin position="1230"/>
        <end position="1249"/>
    </location>
</feature>
<dbReference type="Proteomes" id="UP000663842">
    <property type="component" value="Unassembled WGS sequence"/>
</dbReference>
<evidence type="ECO:0000256" key="20">
    <source>
        <dbReference type="SAM" id="Coils"/>
    </source>
</evidence>
<keyword evidence="11 20" id="KW-0175">Coiled coil</keyword>
<feature type="domain" description="CUT" evidence="24">
    <location>
        <begin position="849"/>
        <end position="936"/>
    </location>
</feature>
<feature type="domain" description="Homeobox" evidence="23">
    <location>
        <begin position="1137"/>
        <end position="1197"/>
    </location>
</feature>
<keyword evidence="15 19" id="KW-0804">Transcription</keyword>
<evidence type="ECO:0000256" key="14">
    <source>
        <dbReference type="ARBA" id="ARBA00023155"/>
    </source>
</evidence>
<evidence type="ECO:0000256" key="8">
    <source>
        <dbReference type="ARBA" id="ARBA00022989"/>
    </source>
</evidence>
<evidence type="ECO:0000256" key="19">
    <source>
        <dbReference type="RuleBase" id="RU361129"/>
    </source>
</evidence>
<keyword evidence="14 17" id="KW-0371">Homeobox</keyword>
<evidence type="ECO:0000313" key="26">
    <source>
        <dbReference type="Proteomes" id="UP000663842"/>
    </source>
</evidence>
<proteinExistence type="inferred from homology"/>
<evidence type="ECO:0000256" key="17">
    <source>
        <dbReference type="PROSITE-ProRule" id="PRU00108"/>
    </source>
</evidence>
<evidence type="ECO:0000256" key="7">
    <source>
        <dbReference type="ARBA" id="ARBA00022737"/>
    </source>
</evidence>
<evidence type="ECO:0000313" key="25">
    <source>
        <dbReference type="EMBL" id="CAF3773154.1"/>
    </source>
</evidence>
<feature type="coiled-coil region" evidence="20">
    <location>
        <begin position="115"/>
        <end position="214"/>
    </location>
</feature>
<keyword evidence="7" id="KW-0677">Repeat</keyword>
<keyword evidence="5" id="KW-0813">Transport</keyword>
<keyword evidence="16 17" id="KW-0539">Nucleus</keyword>
<evidence type="ECO:0000259" key="24">
    <source>
        <dbReference type="PROSITE" id="PS51042"/>
    </source>
</evidence>
<feature type="compositionally biased region" description="Low complexity" evidence="21">
    <location>
        <begin position="579"/>
        <end position="596"/>
    </location>
</feature>
<comment type="similarity">
    <text evidence="3">Belongs to the CASP family.</text>
</comment>
<keyword evidence="8 22" id="KW-1133">Transmembrane helix</keyword>
<dbReference type="PANTHER" id="PTHR14043:SF2">
    <property type="entry name" value="HOMEOBOX PROTEIN CUT"/>
    <property type="match status" value="1"/>
</dbReference>
<dbReference type="PROSITE" id="PS50071">
    <property type="entry name" value="HOMEOBOX_2"/>
    <property type="match status" value="1"/>
</dbReference>
<dbReference type="GO" id="GO:0005634">
    <property type="term" value="C:nucleus"/>
    <property type="evidence" value="ECO:0007669"/>
    <property type="project" value="UniProtKB-SubCell"/>
</dbReference>
<evidence type="ECO:0000256" key="5">
    <source>
        <dbReference type="ARBA" id="ARBA00022448"/>
    </source>
</evidence>
<dbReference type="InterPro" id="IPR003350">
    <property type="entry name" value="CUT_dom"/>
</dbReference>
<dbReference type="InterPro" id="IPR012955">
    <property type="entry name" value="CASP_C"/>
</dbReference>
<feature type="domain" description="CUT" evidence="24">
    <location>
        <begin position="605"/>
        <end position="692"/>
    </location>
</feature>
<dbReference type="EMBL" id="CAJOBF010000206">
    <property type="protein sequence ID" value="CAF3773154.1"/>
    <property type="molecule type" value="Genomic_DNA"/>
</dbReference>
<feature type="compositionally biased region" description="Low complexity" evidence="21">
    <location>
        <begin position="720"/>
        <end position="735"/>
    </location>
</feature>
<dbReference type="GO" id="GO:0000139">
    <property type="term" value="C:Golgi membrane"/>
    <property type="evidence" value="ECO:0007669"/>
    <property type="project" value="UniProtKB-SubCell"/>
</dbReference>
<feature type="region of interest" description="Disordered" evidence="21">
    <location>
        <begin position="579"/>
        <end position="608"/>
    </location>
</feature>
<feature type="transmembrane region" description="Helical" evidence="22">
    <location>
        <begin position="1531"/>
        <end position="1549"/>
    </location>
</feature>
<dbReference type="SUPFAM" id="SSF46689">
    <property type="entry name" value="Homeodomain-like"/>
    <property type="match status" value="1"/>
</dbReference>
<evidence type="ECO:0000256" key="11">
    <source>
        <dbReference type="ARBA" id="ARBA00023054"/>
    </source>
</evidence>
<dbReference type="Pfam" id="PF02376">
    <property type="entry name" value="CUT"/>
    <property type="match status" value="3"/>
</dbReference>
<evidence type="ECO:0000256" key="1">
    <source>
        <dbReference type="ARBA" id="ARBA00004123"/>
    </source>
</evidence>
<reference evidence="25" key="1">
    <citation type="submission" date="2021-02" db="EMBL/GenBank/DDBJ databases">
        <authorList>
            <person name="Nowell W R."/>
        </authorList>
    </citation>
    <scope>NUCLEOTIDE SEQUENCE</scope>
</reference>
<dbReference type="InterPro" id="IPR057476">
    <property type="entry name" value="Cux_N"/>
</dbReference>
<keyword evidence="10" id="KW-0333">Golgi apparatus</keyword>
<dbReference type="PANTHER" id="PTHR14043">
    <property type="entry name" value="CCAAT DISPLACEMENT PROTEIN-RELATED"/>
    <property type="match status" value="1"/>
</dbReference>
<dbReference type="Pfam" id="PF00046">
    <property type="entry name" value="Homeodomain"/>
    <property type="match status" value="1"/>
</dbReference>
<feature type="region of interest" description="Disordered" evidence="21">
    <location>
        <begin position="471"/>
        <end position="495"/>
    </location>
</feature>
<dbReference type="CDD" id="cd00086">
    <property type="entry name" value="homeodomain"/>
    <property type="match status" value="1"/>
</dbReference>
<feature type="compositionally biased region" description="Low complexity" evidence="21">
    <location>
        <begin position="471"/>
        <end position="483"/>
    </location>
</feature>
<comment type="caution">
    <text evidence="25">The sequence shown here is derived from an EMBL/GenBank/DDBJ whole genome shotgun (WGS) entry which is preliminary data.</text>
</comment>
<evidence type="ECO:0000256" key="2">
    <source>
        <dbReference type="ARBA" id="ARBA00004409"/>
    </source>
</evidence>
<feature type="DNA-binding region" description="Homeobox" evidence="17">
    <location>
        <begin position="1139"/>
        <end position="1198"/>
    </location>
</feature>
<evidence type="ECO:0000256" key="4">
    <source>
        <dbReference type="ARBA" id="ARBA00008190"/>
    </source>
</evidence>
<keyword evidence="13 22" id="KW-0472">Membrane</keyword>
<feature type="region of interest" description="Disordered" evidence="21">
    <location>
        <begin position="710"/>
        <end position="736"/>
    </location>
</feature>
<evidence type="ECO:0000256" key="18">
    <source>
        <dbReference type="RuleBase" id="RU000682"/>
    </source>
</evidence>
<feature type="region of interest" description="Disordered" evidence="21">
    <location>
        <begin position="1115"/>
        <end position="1145"/>
    </location>
</feature>
<evidence type="ECO:0000256" key="6">
    <source>
        <dbReference type="ARBA" id="ARBA00022692"/>
    </source>
</evidence>
<evidence type="ECO:0000256" key="3">
    <source>
        <dbReference type="ARBA" id="ARBA00006415"/>
    </source>
</evidence>
<feature type="region of interest" description="Disordered" evidence="21">
    <location>
        <begin position="297"/>
        <end position="319"/>
    </location>
</feature>
<dbReference type="Gene3D" id="1.10.10.60">
    <property type="entry name" value="Homeodomain-like"/>
    <property type="match status" value="1"/>
</dbReference>
<feature type="domain" description="CUT" evidence="24">
    <location>
        <begin position="1022"/>
        <end position="1109"/>
    </location>
</feature>
<keyword evidence="9 19" id="KW-0805">Transcription regulation</keyword>
<evidence type="ECO:0000256" key="21">
    <source>
        <dbReference type="SAM" id="MobiDB-lite"/>
    </source>
</evidence>
<evidence type="ECO:0000256" key="16">
    <source>
        <dbReference type="ARBA" id="ARBA00023242"/>
    </source>
</evidence>
<evidence type="ECO:0000256" key="15">
    <source>
        <dbReference type="ARBA" id="ARBA00023163"/>
    </source>
</evidence>
<feature type="region of interest" description="Disordered" evidence="21">
    <location>
        <begin position="1261"/>
        <end position="1283"/>
    </location>
</feature>
<evidence type="ECO:0000256" key="9">
    <source>
        <dbReference type="ARBA" id="ARBA00023015"/>
    </source>
</evidence>
<feature type="compositionally biased region" description="Polar residues" evidence="21">
    <location>
        <begin position="597"/>
        <end position="608"/>
    </location>
</feature>
<dbReference type="Pfam" id="PF08172">
    <property type="entry name" value="CASP_C"/>
    <property type="match status" value="1"/>
</dbReference>
<evidence type="ECO:0000256" key="22">
    <source>
        <dbReference type="SAM" id="Phobius"/>
    </source>
</evidence>
<comment type="subcellular location">
    <subcellularLocation>
        <location evidence="2">Golgi apparatus membrane</location>
        <topology evidence="2">Single-pass type IV membrane protein</topology>
    </subcellularLocation>
    <subcellularLocation>
        <location evidence="1 17 18">Nucleus</location>
    </subcellularLocation>
</comment>
<feature type="region of interest" description="Disordered" evidence="21">
    <location>
        <begin position="988"/>
        <end position="1008"/>
    </location>
</feature>
<feature type="compositionally biased region" description="Low complexity" evidence="21">
    <location>
        <begin position="1265"/>
        <end position="1275"/>
    </location>
</feature>
<evidence type="ECO:0000259" key="23">
    <source>
        <dbReference type="PROSITE" id="PS50071"/>
    </source>
</evidence>
<protein>
    <recommendedName>
        <fullName evidence="19">Homeobox protein cut-like</fullName>
    </recommendedName>
</protein>
<feature type="region of interest" description="Disordered" evidence="21">
    <location>
        <begin position="1203"/>
        <end position="1249"/>
    </location>
</feature>
<dbReference type="SUPFAM" id="SSF47413">
    <property type="entry name" value="lambda repressor-like DNA-binding domains"/>
    <property type="match status" value="3"/>
</dbReference>
<feature type="compositionally biased region" description="Polar residues" evidence="21">
    <location>
        <begin position="1130"/>
        <end position="1145"/>
    </location>
</feature>
<dbReference type="Gene3D" id="1.10.260.40">
    <property type="entry name" value="lambda repressor-like DNA-binding domains"/>
    <property type="match status" value="3"/>
</dbReference>
<keyword evidence="12 17" id="KW-0238">DNA-binding</keyword>
<sequence length="1605" mass="181873">MTTTSKNIELIVKQWTSFDLKTIQHELDATTTEIASRADESDQSRRKLVELSRDFKKNTNEDVRKAVAPILKSFQFEIDSLSKRSKAAEKAFLEIYRHLSELPDPVPALEYAQTLQRRAEKVSDLEVENQKLRETLGMENFSSEKSFFFVNLKYVAEYNNEFADVKNQEVTIKQLREKIKDLEDKTESAIQQRIKEKEKELQRIFAEKERQLQNQQFDLVTKYAEMEMRQTQLQSTLDHAHQEMFEYKSKQEDATSARSSEIDILNQDLERANERASTAERLVDKLREQLDQAHKLMASSVPKNQSSDELMSQEESEKQTREKLEFELAAKEREITALVVDTQKLQSTLIKIRETSVTQISDLENVLTAKEKHIAQLENKLHNQADYDEIKRELTILKSIEFPSSNQSNHEQTGNLPKKSLEILLLEKNRALQSEQTQVKVAFTDLESNILQHSYRHHSSLCSHQPNTLSLLSSPSSPLQNPLKISSQSASSNTAEDMKIPLVTSPSKVISLLPSSDNLQSICNSLSAPIDTKYSTCPTMITPTAPLISSSTISTPSELYSGSQLNSVQWTKLSCPPLTSSSSSTPSPSSVAATSAETKPTISMPTNNNSLEPLETTYVANIVRKLLAQHNIGQRIFARYILSLSQGTVSELLSKPKAWSKLTEKGKESYRKMWSWANSEENILALKSLSPRKGSKDNAYPLTQQKVLQVLSDEPKRSRTPSSSSESSRANSPVEQKTFIPPSMFSSFVPSLLMQTTNRLKNEIYSPYNILCPQPENYRNWLMLQEIVRTNAMIKQLKPLDIDENEQENEEDVDENPLDLSMKIDTDQTTINKSSSVKPTKALLSPLTEQDISKYRSINTAELVQTVKDILSRYSISQRHFGERILGLSQGSVSDILARPKPWNLLTQKGREPFIRMRAFLDDGNAIKQLVQSVSLTSSPLALNDIQSKSLISNENSIDSQSNDCSQLISNETLSSSSLLNETIVTMNNNNTNNKSKSRSKIPNNQFRPSTKIRSQIRSYELPILTLPSTIDTEQLSSQVRELLSSYSIGQRVFGEAVLNLSQGTVSEILSKPRPWHALSVKGREPYIRMYSWFHDIGNVQKLLAWKQERDAFRRTSRSQTTTATDNIDIENTNHSSSPSKQRYSYTDDQNHVLQQLFENDPYPNKSRLQQVADELSLSMNKISDWFHSARMKIKHGRHSLDLDKLSTSPLNDNDDDDDDNTLSITEPLNSSCFNDAADSDSSNSPMTLSTSSINIVSLNDNKKSAGSAPTSVSSSKKRKSIPQKIITTKKSTINSTLTIENDETIMLNQTTNESINLHNDNKRYHEIDKRYRDIEYTNNELKQLNAQLEKDLLSVGGVSELFRRGPEGQTSDSSVNETGIIKDVLNQSSAPLTSFSDSLTNTSTRDSPSDEALTAIVISQRERFRIRNIELENDNVSLKQQIGIFQNEMDKLRSDNIKLYEKIKFIQSYPTTRAADESIDRYSRGYDASLDPFTNFTKQEKQKKYESLKLHEKFALNFGRFILSSHKSRTFFVIYFILVHILIFLSLYKMVHTGSSVRDMSQICFDKFREHMAGVHGDKDFHLEHAHAGAGAGVGLTPPPHIHR</sequence>
<evidence type="ECO:0000256" key="10">
    <source>
        <dbReference type="ARBA" id="ARBA00023034"/>
    </source>
</evidence>
<accession>A0A819A597</accession>
<dbReference type="InterPro" id="IPR010982">
    <property type="entry name" value="Lambda_DNA-bd_dom_sf"/>
</dbReference>
<dbReference type="PROSITE" id="PS51042">
    <property type="entry name" value="CUT"/>
    <property type="match status" value="3"/>
</dbReference>
<dbReference type="GO" id="GO:0003677">
    <property type="term" value="F:DNA binding"/>
    <property type="evidence" value="ECO:0007669"/>
    <property type="project" value="UniProtKB-UniRule"/>
</dbReference>
<dbReference type="SMART" id="SM00389">
    <property type="entry name" value="HOX"/>
    <property type="match status" value="1"/>
</dbReference>
<dbReference type="GO" id="GO:0006891">
    <property type="term" value="P:intra-Golgi vesicle-mediated transport"/>
    <property type="evidence" value="ECO:0007669"/>
    <property type="project" value="InterPro"/>
</dbReference>
<gene>
    <name evidence="25" type="ORF">UXM345_LOCUS3248</name>
</gene>
<dbReference type="InterPro" id="IPR001356">
    <property type="entry name" value="HD"/>
</dbReference>
<feature type="compositionally biased region" description="Polar residues" evidence="21">
    <location>
        <begin position="301"/>
        <end position="310"/>
    </location>
</feature>
<evidence type="ECO:0000256" key="12">
    <source>
        <dbReference type="ARBA" id="ARBA00023125"/>
    </source>
</evidence>
<organism evidence="25 26">
    <name type="scientific">Rotaria magnacalcarata</name>
    <dbReference type="NCBI Taxonomy" id="392030"/>
    <lineage>
        <taxon>Eukaryota</taxon>
        <taxon>Metazoa</taxon>
        <taxon>Spiralia</taxon>
        <taxon>Gnathifera</taxon>
        <taxon>Rotifera</taxon>
        <taxon>Eurotatoria</taxon>
        <taxon>Bdelloidea</taxon>
        <taxon>Philodinida</taxon>
        <taxon>Philodinidae</taxon>
        <taxon>Rotaria</taxon>
    </lineage>
</organism>
<dbReference type="InterPro" id="IPR009057">
    <property type="entry name" value="Homeodomain-like_sf"/>
</dbReference>
<name>A0A819A597_9BILA</name>
<feature type="compositionally biased region" description="Polar residues" evidence="21">
    <location>
        <begin position="484"/>
        <end position="495"/>
    </location>
</feature>
<evidence type="ECO:0000256" key="13">
    <source>
        <dbReference type="ARBA" id="ARBA00023136"/>
    </source>
</evidence>
<feature type="coiled-coil region" evidence="20">
    <location>
        <begin position="1422"/>
        <end position="1456"/>
    </location>
</feature>